<sequence>MIIAQITDTHVGFEPEAGENEFNFVRFRNVLGHLLSQPVQPDLLILSGDLTDNGSAECYARIRDLMNDCPIPYEIIPGNHDSRDVMLEVFPECPTADGFAQFALELGEGEERLRLLCLDSFEPGRHGGAFCEVRAAWLTKELEAHPDTPTVLFIHHPPVVSSIEWMDPKPHEPWMLRFRDAVRGHSQILSIQAGHLHRPLHSVVEGIPISVTPAVAPAVALDLRPMDTDVADHRPIVDAEPPFYSLHIWRNSTFVSHFQPVGQWQTLARFEEHIKPMMKGLFAEREE</sequence>
<dbReference type="eggNOG" id="COG1409">
    <property type="taxonomic scope" value="Bacteria"/>
</dbReference>
<dbReference type="PANTHER" id="PTHR42988:SF2">
    <property type="entry name" value="CYCLIC NUCLEOTIDE PHOSPHODIESTERASE CBUA0032-RELATED"/>
    <property type="match status" value="1"/>
</dbReference>
<name>A0A074ME51_ERYLO</name>
<dbReference type="Gene3D" id="3.30.750.180">
    <property type="entry name" value="GpdQ, beta-strand dimerisation domain"/>
    <property type="match status" value="1"/>
</dbReference>
<keyword evidence="3" id="KW-0408">Iron</keyword>
<dbReference type="STRING" id="1044.EH31_08480"/>
<protein>
    <submittedName>
        <fullName evidence="6">Metallophosphoesterase</fullName>
    </submittedName>
</protein>
<comment type="similarity">
    <text evidence="4">Belongs to the cyclic nucleotide phosphodiesterase class-III family.</text>
</comment>
<evidence type="ECO:0000256" key="3">
    <source>
        <dbReference type="ARBA" id="ARBA00023004"/>
    </source>
</evidence>
<dbReference type="InterPro" id="IPR050884">
    <property type="entry name" value="CNP_phosphodiesterase-III"/>
</dbReference>
<organism evidence="6 7">
    <name type="scientific">Erythrobacter longus</name>
    <dbReference type="NCBI Taxonomy" id="1044"/>
    <lineage>
        <taxon>Bacteria</taxon>
        <taxon>Pseudomonadati</taxon>
        <taxon>Pseudomonadota</taxon>
        <taxon>Alphaproteobacteria</taxon>
        <taxon>Sphingomonadales</taxon>
        <taxon>Erythrobacteraceae</taxon>
        <taxon>Erythrobacter/Porphyrobacter group</taxon>
        <taxon>Erythrobacter</taxon>
    </lineage>
</organism>
<dbReference type="Proteomes" id="UP000027647">
    <property type="component" value="Unassembled WGS sequence"/>
</dbReference>
<accession>A0A074ME51</accession>
<evidence type="ECO:0000313" key="6">
    <source>
        <dbReference type="EMBL" id="KEO90118.1"/>
    </source>
</evidence>
<dbReference type="Gene3D" id="3.60.21.40">
    <property type="entry name" value="GpdQ, catalytic alpha/beta sandwich domain"/>
    <property type="match status" value="1"/>
</dbReference>
<comment type="caution">
    <text evidence="6">The sequence shown here is derived from an EMBL/GenBank/DDBJ whole genome shotgun (WGS) entry which is preliminary data.</text>
</comment>
<dbReference type="EMBL" id="JMIW01000003">
    <property type="protein sequence ID" value="KEO90118.1"/>
    <property type="molecule type" value="Genomic_DNA"/>
</dbReference>
<reference evidence="6 7" key="1">
    <citation type="submission" date="2014-04" db="EMBL/GenBank/DDBJ databases">
        <title>A comprehensive comparison of genomes of Erythrobacter spp. strains.</title>
        <authorList>
            <person name="Zheng Q."/>
        </authorList>
    </citation>
    <scope>NUCLEOTIDE SEQUENCE [LARGE SCALE GENOMIC DNA]</scope>
    <source>
        <strain evidence="6 7">DSM 6997</strain>
    </source>
</reference>
<dbReference type="Pfam" id="PF00149">
    <property type="entry name" value="Metallophos"/>
    <property type="match status" value="1"/>
</dbReference>
<dbReference type="InterPro" id="IPR042283">
    <property type="entry name" value="GpdQ_catalytic"/>
</dbReference>
<evidence type="ECO:0000259" key="5">
    <source>
        <dbReference type="Pfam" id="PF00149"/>
    </source>
</evidence>
<feature type="domain" description="Calcineurin-like phosphoesterase" evidence="5">
    <location>
        <begin position="2"/>
        <end position="186"/>
    </location>
</feature>
<proteinExistence type="inferred from homology"/>
<evidence type="ECO:0000313" key="7">
    <source>
        <dbReference type="Proteomes" id="UP000027647"/>
    </source>
</evidence>
<dbReference type="InterPro" id="IPR042281">
    <property type="entry name" value="GpdQ_beta-strand"/>
</dbReference>
<dbReference type="SUPFAM" id="SSF56300">
    <property type="entry name" value="Metallo-dependent phosphatases"/>
    <property type="match status" value="1"/>
</dbReference>
<keyword evidence="7" id="KW-1185">Reference proteome</keyword>
<keyword evidence="2" id="KW-0378">Hydrolase</keyword>
<dbReference type="InterPro" id="IPR004843">
    <property type="entry name" value="Calcineurin-like_PHP"/>
</dbReference>
<evidence type="ECO:0000256" key="1">
    <source>
        <dbReference type="ARBA" id="ARBA00022723"/>
    </source>
</evidence>
<dbReference type="PANTHER" id="PTHR42988">
    <property type="entry name" value="PHOSPHOHYDROLASE"/>
    <property type="match status" value="1"/>
</dbReference>
<evidence type="ECO:0000256" key="4">
    <source>
        <dbReference type="ARBA" id="ARBA00025742"/>
    </source>
</evidence>
<dbReference type="GO" id="GO:0046872">
    <property type="term" value="F:metal ion binding"/>
    <property type="evidence" value="ECO:0007669"/>
    <property type="project" value="UniProtKB-KW"/>
</dbReference>
<evidence type="ECO:0000256" key="2">
    <source>
        <dbReference type="ARBA" id="ARBA00022801"/>
    </source>
</evidence>
<dbReference type="InterPro" id="IPR029052">
    <property type="entry name" value="Metallo-depent_PP-like"/>
</dbReference>
<keyword evidence="1" id="KW-0479">Metal-binding</keyword>
<dbReference type="AlphaFoldDB" id="A0A074ME51"/>
<dbReference type="GO" id="GO:0016787">
    <property type="term" value="F:hydrolase activity"/>
    <property type="evidence" value="ECO:0007669"/>
    <property type="project" value="UniProtKB-KW"/>
</dbReference>
<gene>
    <name evidence="6" type="ORF">EH31_08480</name>
</gene>